<organism evidence="2 3">
    <name type="scientific">Pleomassaria siparia CBS 279.74</name>
    <dbReference type="NCBI Taxonomy" id="1314801"/>
    <lineage>
        <taxon>Eukaryota</taxon>
        <taxon>Fungi</taxon>
        <taxon>Dikarya</taxon>
        <taxon>Ascomycota</taxon>
        <taxon>Pezizomycotina</taxon>
        <taxon>Dothideomycetes</taxon>
        <taxon>Pleosporomycetidae</taxon>
        <taxon>Pleosporales</taxon>
        <taxon>Pleomassariaceae</taxon>
        <taxon>Pleomassaria</taxon>
    </lineage>
</organism>
<dbReference type="InterPro" id="IPR008949">
    <property type="entry name" value="Isoprenoid_synthase_dom_sf"/>
</dbReference>
<dbReference type="OrthoDB" id="2861623at2759"/>
<gene>
    <name evidence="2" type="ORF">K504DRAFT_537879</name>
</gene>
<reference evidence="2" key="1">
    <citation type="journal article" date="2020" name="Stud. Mycol.">
        <title>101 Dothideomycetes genomes: a test case for predicting lifestyles and emergence of pathogens.</title>
        <authorList>
            <person name="Haridas S."/>
            <person name="Albert R."/>
            <person name="Binder M."/>
            <person name="Bloem J."/>
            <person name="Labutti K."/>
            <person name="Salamov A."/>
            <person name="Andreopoulos B."/>
            <person name="Baker S."/>
            <person name="Barry K."/>
            <person name="Bills G."/>
            <person name="Bluhm B."/>
            <person name="Cannon C."/>
            <person name="Castanera R."/>
            <person name="Culley D."/>
            <person name="Daum C."/>
            <person name="Ezra D."/>
            <person name="Gonzalez J."/>
            <person name="Henrissat B."/>
            <person name="Kuo A."/>
            <person name="Liang C."/>
            <person name="Lipzen A."/>
            <person name="Lutzoni F."/>
            <person name="Magnuson J."/>
            <person name="Mondo S."/>
            <person name="Nolan M."/>
            <person name="Ohm R."/>
            <person name="Pangilinan J."/>
            <person name="Park H.-J."/>
            <person name="Ramirez L."/>
            <person name="Alfaro M."/>
            <person name="Sun H."/>
            <person name="Tritt A."/>
            <person name="Yoshinaga Y."/>
            <person name="Zwiers L.-H."/>
            <person name="Turgeon B."/>
            <person name="Goodwin S."/>
            <person name="Spatafora J."/>
            <person name="Crous P."/>
            <person name="Grigoriev I."/>
        </authorList>
    </citation>
    <scope>NUCLEOTIDE SEQUENCE</scope>
    <source>
        <strain evidence="2">CBS 279.74</strain>
    </source>
</reference>
<evidence type="ECO:0000256" key="1">
    <source>
        <dbReference type="SAM" id="Coils"/>
    </source>
</evidence>
<keyword evidence="3" id="KW-1185">Reference proteome</keyword>
<dbReference type="Proteomes" id="UP000799428">
    <property type="component" value="Unassembled WGS sequence"/>
</dbReference>
<dbReference type="Gene3D" id="1.10.600.10">
    <property type="entry name" value="Farnesyl Diphosphate Synthase"/>
    <property type="match status" value="1"/>
</dbReference>
<dbReference type="Pfam" id="PF19086">
    <property type="entry name" value="Terpene_syn_C_2"/>
    <property type="match status" value="1"/>
</dbReference>
<dbReference type="EMBL" id="MU005781">
    <property type="protein sequence ID" value="KAF2704887.1"/>
    <property type="molecule type" value="Genomic_DNA"/>
</dbReference>
<dbReference type="AlphaFoldDB" id="A0A6G1JXI4"/>
<keyword evidence="1" id="KW-0175">Coiled coil</keyword>
<evidence type="ECO:0000313" key="3">
    <source>
        <dbReference type="Proteomes" id="UP000799428"/>
    </source>
</evidence>
<evidence type="ECO:0000313" key="2">
    <source>
        <dbReference type="EMBL" id="KAF2704887.1"/>
    </source>
</evidence>
<feature type="coiled-coil region" evidence="1">
    <location>
        <begin position="192"/>
        <end position="219"/>
    </location>
</feature>
<proteinExistence type="predicted"/>
<sequence length="267" mass="30759">MLSIKEDDEIDLNNGTVWDEFSAAQLYREQTLAYVRYTLGIETGACLLITNRIILNFASIGAALKAAYTLEQNERVHEEMRFFTDMSEREQQLWLPGAIPSVNDFWRYCLGSSAVTVCLALVEFGCEDMHLPAAFYHDKHVKRLMRCTNTIISDMNNLPLIKKEIQRDAINSLIPILYFHGRDIQMAVHEVVVFIEKEIKALDEAAESLEKRFEETKLRSQVREFVDECNHYTWGNLTWGLEMARHAVERVDGEIVMTLQTASDRTS</sequence>
<protein>
    <submittedName>
        <fullName evidence="2">Terpenoid synthase</fullName>
    </submittedName>
</protein>
<name>A0A6G1JXI4_9PLEO</name>
<dbReference type="SUPFAM" id="SSF48576">
    <property type="entry name" value="Terpenoid synthases"/>
    <property type="match status" value="1"/>
</dbReference>
<accession>A0A6G1JXI4</accession>